<dbReference type="Proteomes" id="UP000196521">
    <property type="component" value="Unassembled WGS sequence"/>
</dbReference>
<proteinExistence type="predicted"/>
<reference evidence="1" key="1">
    <citation type="submission" date="2020-05" db="EMBL/GenBank/DDBJ databases">
        <authorList>
            <consortium name="Genoscope - CEA"/>
            <person name="William W."/>
        </authorList>
    </citation>
    <scope>NUCLEOTIDE SEQUENCE [LARGE SCALE GENOMIC DNA]</scope>
    <source>
        <strain evidence="1">PCC 7821</strain>
    </source>
</reference>
<comment type="caution">
    <text evidence="1">The sequence shown here is derived from an EMBL/GenBank/DDBJ whole genome shotgun (WGS) entry which is preliminary data.</text>
</comment>
<dbReference type="RefSeq" id="WP_267879829.1">
    <property type="nucleotide sequence ID" value="NZ_LR812491.1"/>
</dbReference>
<organism evidence="1 2">
    <name type="scientific">Planktothrix rubescens CCAP 1459/22</name>
    <dbReference type="NCBI Taxonomy" id="329571"/>
    <lineage>
        <taxon>Bacteria</taxon>
        <taxon>Bacillati</taxon>
        <taxon>Cyanobacteriota</taxon>
        <taxon>Cyanophyceae</taxon>
        <taxon>Oscillatoriophycideae</taxon>
        <taxon>Oscillatoriales</taxon>
        <taxon>Microcoleaceae</taxon>
        <taxon>Planktothrix</taxon>
    </lineage>
</organism>
<evidence type="ECO:0000313" key="2">
    <source>
        <dbReference type="Proteomes" id="UP000196521"/>
    </source>
</evidence>
<dbReference type="AlphaFoldDB" id="A0A6J7ZFJ8"/>
<keyword evidence="2" id="KW-1185">Reference proteome</keyword>
<name>A0A6J7ZFJ8_PLARU</name>
<evidence type="ECO:0000313" key="1">
    <source>
        <dbReference type="EMBL" id="CAC5340154.1"/>
    </source>
</evidence>
<sequence>MSIKIVKIKENISYKSLAGDRLTLTYQKNGAVGDTLINEKNES</sequence>
<dbReference type="EMBL" id="CZCZ02000005">
    <property type="protein sequence ID" value="CAC5340154.1"/>
    <property type="molecule type" value="Genomic_DNA"/>
</dbReference>
<gene>
    <name evidence="1" type="ORF">PLAN_100204</name>
</gene>
<protein>
    <submittedName>
        <fullName evidence="1">Uncharacterized protein</fullName>
    </submittedName>
</protein>
<accession>A0A6J7ZFJ8</accession>